<proteinExistence type="predicted"/>
<evidence type="ECO:0000313" key="2">
    <source>
        <dbReference type="EMBL" id="QIW12723.1"/>
    </source>
</evidence>
<evidence type="ECO:0000313" key="1">
    <source>
        <dbReference type="EMBL" id="AXA34476.1"/>
    </source>
</evidence>
<dbReference type="OrthoDB" id="9795973at2"/>
<dbReference type="PANTHER" id="PTHR38767">
    <property type="entry name" value="DNA POLYMERASE III SUBUNIT CHI"/>
    <property type="match status" value="1"/>
</dbReference>
<accession>A0A2Z4Y0R6</accession>
<dbReference type="GO" id="GO:0003677">
    <property type="term" value="F:DNA binding"/>
    <property type="evidence" value="ECO:0007669"/>
    <property type="project" value="InterPro"/>
</dbReference>
<dbReference type="GO" id="GO:0032298">
    <property type="term" value="P:positive regulation of DNA-templated DNA replication initiation"/>
    <property type="evidence" value="ECO:0007669"/>
    <property type="project" value="TreeGrafter"/>
</dbReference>
<organism evidence="1 3">
    <name type="scientific">Francisella adeliensis</name>
    <dbReference type="NCBI Taxonomy" id="2007306"/>
    <lineage>
        <taxon>Bacteria</taxon>
        <taxon>Pseudomonadati</taxon>
        <taxon>Pseudomonadota</taxon>
        <taxon>Gammaproteobacteria</taxon>
        <taxon>Thiotrichales</taxon>
        <taxon>Francisellaceae</taxon>
        <taxon>Francisella</taxon>
    </lineage>
</organism>
<name>A0A2Z4Y0R6_9GAMM</name>
<gene>
    <name evidence="1" type="ORF">CDH04_08745</name>
    <name evidence="2" type="ORF">FZC43_08750</name>
</gene>
<dbReference type="InterPro" id="IPR007459">
    <property type="entry name" value="DNA_pol3_chi"/>
</dbReference>
<dbReference type="Gene3D" id="3.40.50.10110">
    <property type="entry name" value="DNA polymerase III subunit chi"/>
    <property type="match status" value="1"/>
</dbReference>
<dbReference type="GO" id="GO:0006260">
    <property type="term" value="P:DNA replication"/>
    <property type="evidence" value="ECO:0007669"/>
    <property type="project" value="InterPro"/>
</dbReference>
<dbReference type="Proteomes" id="UP000681131">
    <property type="component" value="Chromosome"/>
</dbReference>
<dbReference type="SUPFAM" id="SSF102400">
    <property type="entry name" value="DNA polymerase III chi subunit"/>
    <property type="match status" value="1"/>
</dbReference>
<dbReference type="KEGG" id="fad:CDH04_08745"/>
<dbReference type="InterPro" id="IPR036768">
    <property type="entry name" value="PolIII_chi_sf"/>
</dbReference>
<dbReference type="RefSeq" id="WP_112870653.1">
    <property type="nucleotide sequence ID" value="NZ_CP021781.1"/>
</dbReference>
<dbReference type="PANTHER" id="PTHR38767:SF1">
    <property type="entry name" value="DNA POLYMERASE III SUBUNIT CHI"/>
    <property type="match status" value="1"/>
</dbReference>
<keyword evidence="4" id="KW-1185">Reference proteome</keyword>
<sequence>MEVEFKVLQTNSLVDVLNYICTQVSDNYITNKRLAILAPSGVAKELDAILWQAGQESFIPHFCALNAKEYNVFKGIPILITDNVFIVNNFDELINIMDIGIDKDKVKVGKLTEVVYQDTKALDVSRKKYVFYKKHGLDIQSTKV</sequence>
<evidence type="ECO:0000313" key="4">
    <source>
        <dbReference type="Proteomes" id="UP000681131"/>
    </source>
</evidence>
<dbReference type="GO" id="GO:0003887">
    <property type="term" value="F:DNA-directed DNA polymerase activity"/>
    <property type="evidence" value="ECO:0007669"/>
    <property type="project" value="InterPro"/>
</dbReference>
<dbReference type="Pfam" id="PF04364">
    <property type="entry name" value="DNA_pol3_chi"/>
    <property type="match status" value="1"/>
</dbReference>
<dbReference type="Proteomes" id="UP000251120">
    <property type="component" value="Chromosome"/>
</dbReference>
<dbReference type="EMBL" id="CP043424">
    <property type="protein sequence ID" value="QIW12723.1"/>
    <property type="molecule type" value="Genomic_DNA"/>
</dbReference>
<protein>
    <submittedName>
        <fullName evidence="1">DNA polymerase III subunit chi</fullName>
    </submittedName>
</protein>
<dbReference type="AlphaFoldDB" id="A0A2Z4Y0R6"/>
<dbReference type="EMBL" id="CP021781">
    <property type="protein sequence ID" value="AXA34476.1"/>
    <property type="molecule type" value="Genomic_DNA"/>
</dbReference>
<evidence type="ECO:0000313" key="3">
    <source>
        <dbReference type="Proteomes" id="UP000251120"/>
    </source>
</evidence>
<reference evidence="2 4" key="2">
    <citation type="submission" date="2019-08" db="EMBL/GenBank/DDBJ databases">
        <title>Complete genome sequences of Francisella adeliensis (FSC1325 and FSC1326).</title>
        <authorList>
            <person name="Ohrman C."/>
            <person name="Uneklint I."/>
            <person name="Vallesi A."/>
            <person name="Karlsson L."/>
            <person name="Sjodin A."/>
        </authorList>
    </citation>
    <scope>NUCLEOTIDE SEQUENCE [LARGE SCALE GENOMIC DNA]</scope>
    <source>
        <strain evidence="2 4">FSC1325</strain>
    </source>
</reference>
<reference evidence="1 3" key="1">
    <citation type="submission" date="2017-06" db="EMBL/GenBank/DDBJ databases">
        <title>Complete genome of Francisella adeliensis.</title>
        <authorList>
            <person name="Vallesi A."/>
            <person name="Sjodin A."/>
        </authorList>
    </citation>
    <scope>NUCLEOTIDE SEQUENCE [LARGE SCALE GENOMIC DNA]</scope>
    <source>
        <strain evidence="1 3">FDC440</strain>
    </source>
</reference>